<sequence length="329" mass="35236">MHKCSGWQPSAPRQNQEKQMSSPAPRVFSAEETRQLIAFGPLRQHILDAALQYAAGQIHSPDRQVLTVPGSKDGVLLSMPCTAQDICAHKLISLLPDNPSQNRPTIQGMVSVLDSATGVPLFVLDGPTVTARRTAALSMAGLQLFLEHEPRTIVIIGAGSQADGHVQAIAELYPEAAVHIAARAQSWAKAQAFCERHAGLGIRLQVTDLNQLPEQFDAVITLTTAVEPVYHAPPLAGRLIIGVGAFRSHMVEVASETVMNSLCYVDDLVGAQHEAGDYIQAKKDWNEVSTLAQAIESGVDYSHPIMFKTVGCAAWDLAAARCARAAAGL</sequence>
<feature type="region of interest" description="Disordered" evidence="1">
    <location>
        <begin position="1"/>
        <end position="26"/>
    </location>
</feature>
<dbReference type="Pfam" id="PF02423">
    <property type="entry name" value="OCD_Mu_crystall"/>
    <property type="match status" value="1"/>
</dbReference>
<evidence type="ECO:0000256" key="1">
    <source>
        <dbReference type="SAM" id="MobiDB-lite"/>
    </source>
</evidence>
<evidence type="ECO:0000313" key="3">
    <source>
        <dbReference type="Proteomes" id="UP000264036"/>
    </source>
</evidence>
<dbReference type="GO" id="GO:0042562">
    <property type="term" value="F:hormone binding"/>
    <property type="evidence" value="ECO:0007669"/>
    <property type="project" value="TreeGrafter"/>
</dbReference>
<dbReference type="AlphaFoldDB" id="A0A356LJQ8"/>
<dbReference type="InterPro" id="IPR003462">
    <property type="entry name" value="ODC_Mu_crystall"/>
</dbReference>
<dbReference type="EMBL" id="DOEK01000036">
    <property type="protein sequence ID" value="HBP31263.1"/>
    <property type="molecule type" value="Genomic_DNA"/>
</dbReference>
<evidence type="ECO:0000313" key="2">
    <source>
        <dbReference type="EMBL" id="HBP31263.1"/>
    </source>
</evidence>
<dbReference type="Gene3D" id="3.30.1780.10">
    <property type="entry name" value="ornithine cyclodeaminase, domain 1"/>
    <property type="match status" value="1"/>
</dbReference>
<dbReference type="GO" id="GO:0005737">
    <property type="term" value="C:cytoplasm"/>
    <property type="evidence" value="ECO:0007669"/>
    <property type="project" value="TreeGrafter"/>
</dbReference>
<gene>
    <name evidence="2" type="ORF">DD666_17880</name>
</gene>
<dbReference type="SUPFAM" id="SSF51735">
    <property type="entry name" value="NAD(P)-binding Rossmann-fold domains"/>
    <property type="match status" value="1"/>
</dbReference>
<name>A0A356LJQ8_9BURK</name>
<organism evidence="2 3">
    <name type="scientific">Advenella kashmirensis</name>
    <dbReference type="NCBI Taxonomy" id="310575"/>
    <lineage>
        <taxon>Bacteria</taxon>
        <taxon>Pseudomonadati</taxon>
        <taxon>Pseudomonadota</taxon>
        <taxon>Betaproteobacteria</taxon>
        <taxon>Burkholderiales</taxon>
        <taxon>Alcaligenaceae</taxon>
    </lineage>
</organism>
<reference evidence="2 3" key="1">
    <citation type="journal article" date="2018" name="Nat. Biotechnol.">
        <title>A standardized bacterial taxonomy based on genome phylogeny substantially revises the tree of life.</title>
        <authorList>
            <person name="Parks D.H."/>
            <person name="Chuvochina M."/>
            <person name="Waite D.W."/>
            <person name="Rinke C."/>
            <person name="Skarshewski A."/>
            <person name="Chaumeil P.A."/>
            <person name="Hugenholtz P."/>
        </authorList>
    </citation>
    <scope>NUCLEOTIDE SEQUENCE [LARGE SCALE GENOMIC DNA]</scope>
    <source>
        <strain evidence="2">UBA10707</strain>
    </source>
</reference>
<proteinExistence type="predicted"/>
<dbReference type="NCBIfam" id="NF005603">
    <property type="entry name" value="PRK07340.1"/>
    <property type="match status" value="1"/>
</dbReference>
<comment type="caution">
    <text evidence="2">The sequence shown here is derived from an EMBL/GenBank/DDBJ whole genome shotgun (WGS) entry which is preliminary data.</text>
</comment>
<dbReference type="PANTHER" id="PTHR13812">
    <property type="entry name" value="KETIMINE REDUCTASE MU-CRYSTALLIN"/>
    <property type="match status" value="1"/>
</dbReference>
<dbReference type="Gene3D" id="3.40.50.720">
    <property type="entry name" value="NAD(P)-binding Rossmann-like Domain"/>
    <property type="match status" value="1"/>
</dbReference>
<dbReference type="PANTHER" id="PTHR13812:SF19">
    <property type="entry name" value="KETIMINE REDUCTASE MU-CRYSTALLIN"/>
    <property type="match status" value="1"/>
</dbReference>
<feature type="compositionally biased region" description="Polar residues" evidence="1">
    <location>
        <begin position="7"/>
        <end position="22"/>
    </location>
</feature>
<dbReference type="Proteomes" id="UP000264036">
    <property type="component" value="Unassembled WGS sequence"/>
</dbReference>
<accession>A0A356LJQ8</accession>
<dbReference type="InterPro" id="IPR023401">
    <property type="entry name" value="ODC_N"/>
</dbReference>
<dbReference type="PIRSF" id="PIRSF001439">
    <property type="entry name" value="CryM"/>
    <property type="match status" value="1"/>
</dbReference>
<dbReference type="InterPro" id="IPR036291">
    <property type="entry name" value="NAD(P)-bd_dom_sf"/>
</dbReference>
<protein>
    <submittedName>
        <fullName evidence="2">Delta(1)-pyrroline-2-carboxylate reductase family protein</fullName>
    </submittedName>
</protein>